<dbReference type="FunFam" id="1.20.1250.20:FF:000018">
    <property type="entry name" value="MFS transporter permease"/>
    <property type="match status" value="1"/>
</dbReference>
<feature type="compositionally biased region" description="Low complexity" evidence="6">
    <location>
        <begin position="350"/>
        <end position="368"/>
    </location>
</feature>
<keyword evidence="3 7" id="KW-0812">Transmembrane</keyword>
<dbReference type="InterPro" id="IPR036259">
    <property type="entry name" value="MFS_trans_sf"/>
</dbReference>
<dbReference type="AlphaFoldDB" id="A0A439CYI2"/>
<feature type="region of interest" description="Disordered" evidence="6">
    <location>
        <begin position="1"/>
        <end position="111"/>
    </location>
</feature>
<feature type="transmembrane region" description="Helical" evidence="7">
    <location>
        <begin position="133"/>
        <end position="151"/>
    </location>
</feature>
<evidence type="ECO:0000256" key="4">
    <source>
        <dbReference type="ARBA" id="ARBA00022989"/>
    </source>
</evidence>
<feature type="compositionally biased region" description="Acidic residues" evidence="6">
    <location>
        <begin position="58"/>
        <end position="67"/>
    </location>
</feature>
<feature type="transmembrane region" description="Helical" evidence="7">
    <location>
        <begin position="295"/>
        <end position="315"/>
    </location>
</feature>
<organism evidence="8 9">
    <name type="scientific">Xylaria grammica</name>
    <dbReference type="NCBI Taxonomy" id="363999"/>
    <lineage>
        <taxon>Eukaryota</taxon>
        <taxon>Fungi</taxon>
        <taxon>Dikarya</taxon>
        <taxon>Ascomycota</taxon>
        <taxon>Pezizomycotina</taxon>
        <taxon>Sordariomycetes</taxon>
        <taxon>Xylariomycetidae</taxon>
        <taxon>Xylariales</taxon>
        <taxon>Xylariaceae</taxon>
        <taxon>Xylaria</taxon>
    </lineage>
</organism>
<evidence type="ECO:0008006" key="10">
    <source>
        <dbReference type="Google" id="ProtNLM"/>
    </source>
</evidence>
<comment type="subcellular location">
    <subcellularLocation>
        <location evidence="1">Membrane</location>
        <topology evidence="1">Multi-pass membrane protein</topology>
    </subcellularLocation>
</comment>
<feature type="compositionally biased region" description="Polar residues" evidence="6">
    <location>
        <begin position="18"/>
        <end position="28"/>
    </location>
</feature>
<reference evidence="8 9" key="1">
    <citation type="submission" date="2018-12" db="EMBL/GenBank/DDBJ databases">
        <title>Draft genome sequence of Xylaria grammica IHI A82.</title>
        <authorList>
            <person name="Buettner E."/>
            <person name="Kellner H."/>
        </authorList>
    </citation>
    <scope>NUCLEOTIDE SEQUENCE [LARGE SCALE GENOMIC DNA]</scope>
    <source>
        <strain evidence="8 9">IHI A82</strain>
    </source>
</reference>
<feature type="transmembrane region" description="Helical" evidence="7">
    <location>
        <begin position="201"/>
        <end position="220"/>
    </location>
</feature>
<feature type="transmembrane region" description="Helical" evidence="7">
    <location>
        <begin position="226"/>
        <end position="249"/>
    </location>
</feature>
<dbReference type="STRING" id="363999.A0A439CYI2"/>
<feature type="transmembrane region" description="Helical" evidence="7">
    <location>
        <begin position="450"/>
        <end position="471"/>
    </location>
</feature>
<feature type="transmembrane region" description="Helical" evidence="7">
    <location>
        <begin position="483"/>
        <end position="503"/>
    </location>
</feature>
<keyword evidence="9" id="KW-1185">Reference proteome</keyword>
<sequence length="604" mass="65879">MAQAQAATADVGMIPSPSDESNASSHTSAGGRATPISDSSPDAYTHRRPLPFAARAVDDDDANEGDAYELKEIGSSSAVQDGEYGGGDGDAHMMPGGSRSEHERRSSDSTVASFQLYTPDEENAVIRKFDRRLVVFLAFCYMLSFVDRSNIGNARIAGMEADLQSRPPRADYFEWALRAFYLAYIVFEWMSLLWRIVPAHIYVSLIVLSWGVIASLQAVVTSYPLLIALRVLLGIGEAGFTGVPFYLSFFFKRRELAFRTALFISAAPLASAFAGFLAWLILWVGEGLPIASWRLLFLLEGFPSIIVATVAWGVIPDSPETTSYLSPRERKIALLRLRHEKAQQHTRGRSPSPSSSSIHKTKPSSSTSGLNLKDVLAAFKDPKAWLTACMFFLANMAYSTLPAFLPTILRDMGHSELQAEALSVPPNLLAFGIVLLTAHVSDRVQSRSPFIAMHALISAFGYLVLALARPAGGVISPTVRYLAVYPAAVGFFSVVVLIIAWSVNNQQSESQRGGGFALLQVVGQCGPLLGAQLYPDRDAPFFETGMWACAAAMFGVAVLAMVLRVYLSWLNRKLDEDDGKGVDEEVQGLFESGRAERTGFRYIL</sequence>
<proteinExistence type="predicted"/>
<feature type="transmembrane region" description="Helical" evidence="7">
    <location>
        <begin position="545"/>
        <end position="567"/>
    </location>
</feature>
<dbReference type="InterPro" id="IPR011701">
    <property type="entry name" value="MFS"/>
</dbReference>
<feature type="transmembrane region" description="Helical" evidence="7">
    <location>
        <begin position="384"/>
        <end position="405"/>
    </location>
</feature>
<evidence type="ECO:0000256" key="2">
    <source>
        <dbReference type="ARBA" id="ARBA00022448"/>
    </source>
</evidence>
<protein>
    <recommendedName>
        <fullName evidence="10">Major facilitator superfamily (MFS) profile domain-containing protein</fullName>
    </recommendedName>
</protein>
<dbReference type="Pfam" id="PF07690">
    <property type="entry name" value="MFS_1"/>
    <property type="match status" value="1"/>
</dbReference>
<comment type="caution">
    <text evidence="8">The sequence shown here is derived from an EMBL/GenBank/DDBJ whole genome shotgun (WGS) entry which is preliminary data.</text>
</comment>
<dbReference type="GO" id="GO:0022857">
    <property type="term" value="F:transmembrane transporter activity"/>
    <property type="evidence" value="ECO:0007669"/>
    <property type="project" value="InterPro"/>
</dbReference>
<dbReference type="FunFam" id="1.20.1250.20:FF:000013">
    <property type="entry name" value="MFS general substrate transporter"/>
    <property type="match status" value="1"/>
</dbReference>
<evidence type="ECO:0000256" key="3">
    <source>
        <dbReference type="ARBA" id="ARBA00022692"/>
    </source>
</evidence>
<feature type="region of interest" description="Disordered" evidence="6">
    <location>
        <begin position="341"/>
        <end position="368"/>
    </location>
</feature>
<evidence type="ECO:0000256" key="5">
    <source>
        <dbReference type="ARBA" id="ARBA00023136"/>
    </source>
</evidence>
<dbReference type="Proteomes" id="UP000286045">
    <property type="component" value="Unassembled WGS sequence"/>
</dbReference>
<evidence type="ECO:0000256" key="6">
    <source>
        <dbReference type="SAM" id="MobiDB-lite"/>
    </source>
</evidence>
<feature type="transmembrane region" description="Helical" evidence="7">
    <location>
        <begin position="515"/>
        <end position="533"/>
    </location>
</feature>
<feature type="transmembrane region" description="Helical" evidence="7">
    <location>
        <begin position="261"/>
        <end position="283"/>
    </location>
</feature>
<name>A0A439CYI2_9PEZI</name>
<keyword evidence="4 7" id="KW-1133">Transmembrane helix</keyword>
<dbReference type="EMBL" id="RYZI01000276">
    <property type="protein sequence ID" value="RWA07186.1"/>
    <property type="molecule type" value="Genomic_DNA"/>
</dbReference>
<evidence type="ECO:0000256" key="1">
    <source>
        <dbReference type="ARBA" id="ARBA00004141"/>
    </source>
</evidence>
<keyword evidence="5 7" id="KW-0472">Membrane</keyword>
<dbReference type="PANTHER" id="PTHR43791:SF27">
    <property type="entry name" value="TRANSPORTER, PUTATIVE (AFU_ORTHOLOGUE AFUA_2G15730)-RELATED"/>
    <property type="match status" value="1"/>
</dbReference>
<evidence type="ECO:0000313" key="8">
    <source>
        <dbReference type="EMBL" id="RWA07186.1"/>
    </source>
</evidence>
<keyword evidence="2" id="KW-0813">Transport</keyword>
<feature type="transmembrane region" description="Helical" evidence="7">
    <location>
        <begin position="417"/>
        <end position="438"/>
    </location>
</feature>
<dbReference type="SUPFAM" id="SSF103473">
    <property type="entry name" value="MFS general substrate transporter"/>
    <property type="match status" value="1"/>
</dbReference>
<evidence type="ECO:0000256" key="7">
    <source>
        <dbReference type="SAM" id="Phobius"/>
    </source>
</evidence>
<evidence type="ECO:0000313" key="9">
    <source>
        <dbReference type="Proteomes" id="UP000286045"/>
    </source>
</evidence>
<gene>
    <name evidence="8" type="ORF">EKO27_g7926</name>
</gene>
<accession>A0A439CYI2</accession>
<feature type="transmembrane region" description="Helical" evidence="7">
    <location>
        <begin position="175"/>
        <end position="194"/>
    </location>
</feature>
<dbReference type="PANTHER" id="PTHR43791">
    <property type="entry name" value="PERMEASE-RELATED"/>
    <property type="match status" value="1"/>
</dbReference>
<dbReference type="Gene3D" id="1.20.1250.20">
    <property type="entry name" value="MFS general substrate transporter like domains"/>
    <property type="match status" value="2"/>
</dbReference>
<dbReference type="GO" id="GO:0016020">
    <property type="term" value="C:membrane"/>
    <property type="evidence" value="ECO:0007669"/>
    <property type="project" value="UniProtKB-SubCell"/>
</dbReference>